<dbReference type="OrthoDB" id="5545019at2759"/>
<evidence type="ECO:0000313" key="4">
    <source>
        <dbReference type="Proteomes" id="UP000479000"/>
    </source>
</evidence>
<evidence type="ECO:0000256" key="2">
    <source>
        <dbReference type="ARBA" id="ARBA00023002"/>
    </source>
</evidence>
<keyword evidence="4" id="KW-1185">Reference proteome</keyword>
<name>A0A6H5HE60_9HEMI</name>
<dbReference type="InterPro" id="IPR036291">
    <property type="entry name" value="NAD(P)-bd_dom_sf"/>
</dbReference>
<organism evidence="3 4">
    <name type="scientific">Nesidiocoris tenuis</name>
    <dbReference type="NCBI Taxonomy" id="355587"/>
    <lineage>
        <taxon>Eukaryota</taxon>
        <taxon>Metazoa</taxon>
        <taxon>Ecdysozoa</taxon>
        <taxon>Arthropoda</taxon>
        <taxon>Hexapoda</taxon>
        <taxon>Insecta</taxon>
        <taxon>Pterygota</taxon>
        <taxon>Neoptera</taxon>
        <taxon>Paraneoptera</taxon>
        <taxon>Hemiptera</taxon>
        <taxon>Heteroptera</taxon>
        <taxon>Panheteroptera</taxon>
        <taxon>Cimicomorpha</taxon>
        <taxon>Miridae</taxon>
        <taxon>Dicyphina</taxon>
        <taxon>Nesidiocoris</taxon>
    </lineage>
</organism>
<dbReference type="SUPFAM" id="SSF51735">
    <property type="entry name" value="NAD(P)-binding Rossmann-fold domains"/>
    <property type="match status" value="1"/>
</dbReference>
<sequence>MYGTLVVLAVLGLFVYNKFVKPRYGRRLDVKQLGEWAVVTGATDGIGKAFAKELASKGLNLLLISRNMEKLEATCREINESYQVITKGVQAEFTLLDAKMYAYIKSEIEKLDVGVLVNNVGMAYVHPEYLHELDAHQDHIPESRISIRFDHGGFPESLIMSIAVGPFGGDRSWGRWIEASEAAAPCLRSSPSIRLEAPSLMPMGRYGPAGRPLAERLQWKFPPAASAGPRGEHRRDAPRGFSALREILRKVVCRISGKLLFANKCHYSADEISDHLRGHLGTTVKEDLWESERDKPFWIENRN</sequence>
<dbReference type="PRINTS" id="PR00081">
    <property type="entry name" value="GDHRDH"/>
</dbReference>
<accession>A0A6H5HE60</accession>
<dbReference type="Pfam" id="PF00106">
    <property type="entry name" value="adh_short"/>
    <property type="match status" value="1"/>
</dbReference>
<dbReference type="PANTHER" id="PTHR43899">
    <property type="entry name" value="RH59310P"/>
    <property type="match status" value="1"/>
</dbReference>
<protein>
    <submittedName>
        <fullName evidence="3">Uncharacterized protein</fullName>
    </submittedName>
</protein>
<proteinExistence type="inferred from homology"/>
<dbReference type="PANTHER" id="PTHR43899:SF13">
    <property type="entry name" value="RH59310P"/>
    <property type="match status" value="1"/>
</dbReference>
<dbReference type="AlphaFoldDB" id="A0A6H5HE60"/>
<dbReference type="Proteomes" id="UP000479000">
    <property type="component" value="Unassembled WGS sequence"/>
</dbReference>
<dbReference type="Gene3D" id="3.40.50.720">
    <property type="entry name" value="NAD(P)-binding Rossmann-like Domain"/>
    <property type="match status" value="1"/>
</dbReference>
<reference evidence="3 4" key="1">
    <citation type="submission" date="2020-02" db="EMBL/GenBank/DDBJ databases">
        <authorList>
            <person name="Ferguson B K."/>
        </authorList>
    </citation>
    <scope>NUCLEOTIDE SEQUENCE [LARGE SCALE GENOMIC DNA]</scope>
</reference>
<comment type="similarity">
    <text evidence="1">Belongs to the short-chain dehydrogenases/reductases (SDR) family.</text>
</comment>
<dbReference type="GO" id="GO:0005783">
    <property type="term" value="C:endoplasmic reticulum"/>
    <property type="evidence" value="ECO:0007669"/>
    <property type="project" value="TreeGrafter"/>
</dbReference>
<dbReference type="InterPro" id="IPR002347">
    <property type="entry name" value="SDR_fam"/>
</dbReference>
<gene>
    <name evidence="3" type="ORF">NTEN_LOCUS20404</name>
</gene>
<dbReference type="EMBL" id="CADCXU010029960">
    <property type="protein sequence ID" value="CAB0016097.1"/>
    <property type="molecule type" value="Genomic_DNA"/>
</dbReference>
<evidence type="ECO:0000256" key="1">
    <source>
        <dbReference type="ARBA" id="ARBA00006484"/>
    </source>
</evidence>
<evidence type="ECO:0000313" key="3">
    <source>
        <dbReference type="EMBL" id="CAB0016097.1"/>
    </source>
</evidence>
<dbReference type="GO" id="GO:0016491">
    <property type="term" value="F:oxidoreductase activity"/>
    <property type="evidence" value="ECO:0007669"/>
    <property type="project" value="UniProtKB-KW"/>
</dbReference>
<dbReference type="InterPro" id="IPR051019">
    <property type="entry name" value="VLCFA-Steroid_DH"/>
</dbReference>
<keyword evidence="2" id="KW-0560">Oxidoreductase</keyword>